<dbReference type="Pfam" id="PF00933">
    <property type="entry name" value="Glyco_hydro_3"/>
    <property type="match status" value="1"/>
</dbReference>
<sequence length="231" mass="26042">DYTTRCKRSITDANIEIIHIQSDLRSVCHELHHPDSRGSYTLSTFVTIPSTEQLFLRITSPGYETILKEIIIPSSEKRQKNIILKWQIALTPSQEQIQTYQQQQGRMDSTIDDLMSKMTLEEKIGQLNLVTVGFDVTGPIVSENVDENIRLGRIGGVFNTFTPKAVRALQELAMNHTRLKIPLIFGYDVIHGHRTIFPISLGMSTTWDMASIETSARIAAQEATADGLNWV</sequence>
<accession>A0A820LD36</accession>
<name>A0A820LD36_9BILA</name>
<keyword evidence="4" id="KW-0732">Signal</keyword>
<dbReference type="AlphaFoldDB" id="A0A820LD36"/>
<gene>
    <name evidence="8" type="ORF">KXQ929_LOCUS48414</name>
</gene>
<dbReference type="PANTHER" id="PTHR30620:SF16">
    <property type="entry name" value="LYSOSOMAL BETA GLUCOSIDASE"/>
    <property type="match status" value="1"/>
</dbReference>
<dbReference type="EC" id="3.2.1.21" evidence="3"/>
<dbReference type="InterPro" id="IPR051915">
    <property type="entry name" value="Cellulose_Degrad_GH3"/>
</dbReference>
<dbReference type="InterPro" id="IPR036962">
    <property type="entry name" value="Glyco_hydro_3_N_sf"/>
</dbReference>
<dbReference type="InterPro" id="IPR001764">
    <property type="entry name" value="Glyco_hydro_3_N"/>
</dbReference>
<feature type="non-terminal residue" evidence="8">
    <location>
        <position position="231"/>
    </location>
</feature>
<organism evidence="8 9">
    <name type="scientific">Adineta steineri</name>
    <dbReference type="NCBI Taxonomy" id="433720"/>
    <lineage>
        <taxon>Eukaryota</taxon>
        <taxon>Metazoa</taxon>
        <taxon>Spiralia</taxon>
        <taxon>Gnathifera</taxon>
        <taxon>Rotifera</taxon>
        <taxon>Eurotatoria</taxon>
        <taxon>Bdelloidea</taxon>
        <taxon>Adinetida</taxon>
        <taxon>Adinetidae</taxon>
        <taxon>Adineta</taxon>
    </lineage>
</organism>
<keyword evidence="6" id="KW-0326">Glycosidase</keyword>
<dbReference type="GO" id="GO:0009251">
    <property type="term" value="P:glucan catabolic process"/>
    <property type="evidence" value="ECO:0007669"/>
    <property type="project" value="TreeGrafter"/>
</dbReference>
<evidence type="ECO:0000313" key="9">
    <source>
        <dbReference type="Proteomes" id="UP000663868"/>
    </source>
</evidence>
<comment type="caution">
    <text evidence="8">The sequence shown here is derived from an EMBL/GenBank/DDBJ whole genome shotgun (WGS) entry which is preliminary data.</text>
</comment>
<dbReference type="EMBL" id="CAJOBB010018970">
    <property type="protein sequence ID" value="CAF4353718.1"/>
    <property type="molecule type" value="Genomic_DNA"/>
</dbReference>
<comment type="similarity">
    <text evidence="2">Belongs to the glycosyl hydrolase 3 family.</text>
</comment>
<evidence type="ECO:0000259" key="7">
    <source>
        <dbReference type="Pfam" id="PF00933"/>
    </source>
</evidence>
<evidence type="ECO:0000256" key="1">
    <source>
        <dbReference type="ARBA" id="ARBA00000448"/>
    </source>
</evidence>
<reference evidence="8" key="1">
    <citation type="submission" date="2021-02" db="EMBL/GenBank/DDBJ databases">
        <authorList>
            <person name="Nowell W R."/>
        </authorList>
    </citation>
    <scope>NUCLEOTIDE SEQUENCE</scope>
</reference>
<evidence type="ECO:0000256" key="3">
    <source>
        <dbReference type="ARBA" id="ARBA00012744"/>
    </source>
</evidence>
<keyword evidence="5" id="KW-0378">Hydrolase</keyword>
<dbReference type="InterPro" id="IPR017853">
    <property type="entry name" value="GH"/>
</dbReference>
<dbReference type="GO" id="GO:0008422">
    <property type="term" value="F:beta-glucosidase activity"/>
    <property type="evidence" value="ECO:0007669"/>
    <property type="project" value="UniProtKB-EC"/>
</dbReference>
<feature type="non-terminal residue" evidence="8">
    <location>
        <position position="1"/>
    </location>
</feature>
<dbReference type="Proteomes" id="UP000663868">
    <property type="component" value="Unassembled WGS sequence"/>
</dbReference>
<comment type="catalytic activity">
    <reaction evidence="1">
        <text>Hydrolysis of terminal, non-reducing beta-D-glucosyl residues with release of beta-D-glucose.</text>
        <dbReference type="EC" id="3.2.1.21"/>
    </reaction>
</comment>
<evidence type="ECO:0000256" key="5">
    <source>
        <dbReference type="ARBA" id="ARBA00022801"/>
    </source>
</evidence>
<dbReference type="SUPFAM" id="SSF51445">
    <property type="entry name" value="(Trans)glycosidases"/>
    <property type="match status" value="1"/>
</dbReference>
<evidence type="ECO:0000256" key="4">
    <source>
        <dbReference type="ARBA" id="ARBA00022729"/>
    </source>
</evidence>
<evidence type="ECO:0000256" key="2">
    <source>
        <dbReference type="ARBA" id="ARBA00005336"/>
    </source>
</evidence>
<dbReference type="PANTHER" id="PTHR30620">
    <property type="entry name" value="PERIPLASMIC BETA-GLUCOSIDASE-RELATED"/>
    <property type="match status" value="1"/>
</dbReference>
<dbReference type="Gene3D" id="3.20.20.300">
    <property type="entry name" value="Glycoside hydrolase, family 3, N-terminal domain"/>
    <property type="match status" value="1"/>
</dbReference>
<evidence type="ECO:0000313" key="8">
    <source>
        <dbReference type="EMBL" id="CAF4353718.1"/>
    </source>
</evidence>
<protein>
    <recommendedName>
        <fullName evidence="3">beta-glucosidase</fullName>
        <ecNumber evidence="3">3.2.1.21</ecNumber>
    </recommendedName>
</protein>
<evidence type="ECO:0000256" key="6">
    <source>
        <dbReference type="ARBA" id="ARBA00023295"/>
    </source>
</evidence>
<proteinExistence type="inferred from homology"/>
<feature type="domain" description="Glycoside hydrolase family 3 N-terminal" evidence="7">
    <location>
        <begin position="119"/>
        <end position="230"/>
    </location>
</feature>